<keyword evidence="4 7" id="KW-1133">Transmembrane helix</keyword>
<evidence type="ECO:0000256" key="1">
    <source>
        <dbReference type="ARBA" id="ARBA00004167"/>
    </source>
</evidence>
<accession>S9WHS0</accession>
<dbReference type="PANTHER" id="PTHR12791">
    <property type="entry name" value="GOLGI SNARE BET1-RELATED"/>
    <property type="match status" value="1"/>
</dbReference>
<evidence type="ECO:0000256" key="2">
    <source>
        <dbReference type="ARBA" id="ARBA00022448"/>
    </source>
</evidence>
<keyword evidence="2" id="KW-0813">Transport</keyword>
<dbReference type="AlphaFoldDB" id="S9WHS0"/>
<evidence type="ECO:0000256" key="6">
    <source>
        <dbReference type="SAM" id="MobiDB-lite"/>
    </source>
</evidence>
<dbReference type="GO" id="GO:0012505">
    <property type="term" value="C:endomembrane system"/>
    <property type="evidence" value="ECO:0007669"/>
    <property type="project" value="UniProtKB-ARBA"/>
</dbReference>
<protein>
    <recommendedName>
        <fullName evidence="8">t-SNARE coiled-coil homology domain-containing protein</fullName>
    </recommendedName>
</protein>
<dbReference type="EMBL" id="LR877145">
    <property type="protein sequence ID" value="CAD2213380.1"/>
    <property type="molecule type" value="Genomic_DNA"/>
</dbReference>
<keyword evidence="5 7" id="KW-0472">Membrane</keyword>
<keyword evidence="10" id="KW-1185">Reference proteome</keyword>
<evidence type="ECO:0000259" key="8">
    <source>
        <dbReference type="PROSITE" id="PS50192"/>
    </source>
</evidence>
<comment type="subcellular location">
    <subcellularLocation>
        <location evidence="1">Membrane</location>
        <topology evidence="1">Single-pass membrane protein</topology>
    </subcellularLocation>
</comment>
<feature type="compositionally biased region" description="Basic and acidic residues" evidence="6">
    <location>
        <begin position="9"/>
        <end position="20"/>
    </location>
</feature>
<name>S9WHS0_9TRYP</name>
<evidence type="ECO:0000256" key="7">
    <source>
        <dbReference type="SAM" id="Phobius"/>
    </source>
</evidence>
<dbReference type="GO" id="GO:0016020">
    <property type="term" value="C:membrane"/>
    <property type="evidence" value="ECO:0007669"/>
    <property type="project" value="UniProtKB-SubCell"/>
</dbReference>
<dbReference type="Gene3D" id="1.20.5.110">
    <property type="match status" value="1"/>
</dbReference>
<dbReference type="VEuPathDB" id="TriTrypDB:ADEAN_000082100"/>
<dbReference type="InterPro" id="IPR000727">
    <property type="entry name" value="T_SNARE_dom"/>
</dbReference>
<evidence type="ECO:0000256" key="3">
    <source>
        <dbReference type="ARBA" id="ARBA00022692"/>
    </source>
</evidence>
<evidence type="ECO:0000256" key="5">
    <source>
        <dbReference type="ARBA" id="ARBA00023136"/>
    </source>
</evidence>
<proteinExistence type="predicted"/>
<evidence type="ECO:0000313" key="10">
    <source>
        <dbReference type="Proteomes" id="UP000515908"/>
    </source>
</evidence>
<evidence type="ECO:0000313" key="9">
    <source>
        <dbReference type="EMBL" id="CAD2213380.1"/>
    </source>
</evidence>
<reference evidence="9 10" key="1">
    <citation type="submission" date="2020-08" db="EMBL/GenBank/DDBJ databases">
        <authorList>
            <person name="Newling K."/>
            <person name="Davey J."/>
            <person name="Forrester S."/>
        </authorList>
    </citation>
    <scope>NUCLEOTIDE SEQUENCE [LARGE SCALE GENOMIC DNA]</scope>
    <source>
        <strain evidence="10">Crithidia deanei Carvalho (ATCC PRA-265)</strain>
    </source>
</reference>
<gene>
    <name evidence="9" type="ORF">ADEAN_000082100</name>
</gene>
<keyword evidence="3 7" id="KW-0812">Transmembrane</keyword>
<dbReference type="OrthoDB" id="261831at2759"/>
<dbReference type="PROSITE" id="PS50192">
    <property type="entry name" value="T_SNARE"/>
    <property type="match status" value="1"/>
</dbReference>
<evidence type="ECO:0000256" key="4">
    <source>
        <dbReference type="ARBA" id="ARBA00022989"/>
    </source>
</evidence>
<sequence length="118" mass="13616">MQPQSSLFRRRDQKGGEDGKGNSIYQDQQLAENDELIKALLSDIKTTKRNFSSMNEEVNKQNSILQLLESSFGGVRTSLQSTFRKLDAIGGSSYTHIWVLCVFVVFVFLFIWFLLRFR</sequence>
<organism evidence="9 10">
    <name type="scientific">Angomonas deanei</name>
    <dbReference type="NCBI Taxonomy" id="59799"/>
    <lineage>
        <taxon>Eukaryota</taxon>
        <taxon>Discoba</taxon>
        <taxon>Euglenozoa</taxon>
        <taxon>Kinetoplastea</taxon>
        <taxon>Metakinetoplastina</taxon>
        <taxon>Trypanosomatida</taxon>
        <taxon>Trypanosomatidae</taxon>
        <taxon>Strigomonadinae</taxon>
        <taxon>Angomonas</taxon>
    </lineage>
</organism>
<feature type="region of interest" description="Disordered" evidence="6">
    <location>
        <begin position="1"/>
        <end position="24"/>
    </location>
</feature>
<feature type="transmembrane region" description="Helical" evidence="7">
    <location>
        <begin position="94"/>
        <end position="115"/>
    </location>
</feature>
<dbReference type="GO" id="GO:0005737">
    <property type="term" value="C:cytoplasm"/>
    <property type="evidence" value="ECO:0007669"/>
    <property type="project" value="UniProtKB-ARBA"/>
</dbReference>
<dbReference type="Proteomes" id="UP000515908">
    <property type="component" value="Chromosome 01"/>
</dbReference>
<dbReference type="SUPFAM" id="SSF58038">
    <property type="entry name" value="SNARE fusion complex"/>
    <property type="match status" value="1"/>
</dbReference>
<feature type="domain" description="T-SNARE coiled-coil homology" evidence="8">
    <location>
        <begin position="27"/>
        <end position="89"/>
    </location>
</feature>